<dbReference type="GO" id="GO:0004531">
    <property type="term" value="F:deoxyribonuclease II activity"/>
    <property type="evidence" value="ECO:0007669"/>
    <property type="project" value="InterPro"/>
</dbReference>
<dbReference type="CDD" id="cd09121">
    <property type="entry name" value="PLDc_DNaseII_2"/>
    <property type="match status" value="1"/>
</dbReference>
<dbReference type="InterPro" id="IPR004947">
    <property type="entry name" value="DNase_II"/>
</dbReference>
<accession>A0AAN8P402</accession>
<evidence type="ECO:0000256" key="1">
    <source>
        <dbReference type="ARBA" id="ARBA00007527"/>
    </source>
</evidence>
<dbReference type="PANTHER" id="PTHR10858:SF23">
    <property type="entry name" value="DEOXYRIBONUCLEASE II"/>
    <property type="match status" value="1"/>
</dbReference>
<sequence length="385" mass="43249">MFVFVQAVLVLFLLSASGGQQCKNDLGEPVDWFIAYKMPLLKNQTDAFVKKGVGYMYITSKNSTADWKLSSKSINDSTSFLGQTLAPLYKASSKDLFYIMYNDEPPTVPGNNLYGHSKGVVITNGTVGVWLVHSSPKFPIEPITIKKVNTTFGMIRETVKNKYFFPKTAARFGQSFLCLTLPANQMNKVGLALQYIRPKIYSSNVPTSLELKFIELIAAAMKKYVKKAPYKEKIPLKTLGGRDFVSYAKSKDFNKDLYSDWLASDLQSDLDVEAWSNGRNELPSDCNKKFHVMDVKAISIKADSQDLEFKNSQDHSKWAITVNSNKSVVCIGDINRMLAQFKRGGGTVCYKNAFVWKKYAKAVAGVQPCPRKKPKSFFSKFFSLF</sequence>
<gene>
    <name evidence="4" type="ORF">RUM43_010270</name>
</gene>
<feature type="chain" id="PRO_5042952500" evidence="3">
    <location>
        <begin position="20"/>
        <end position="385"/>
    </location>
</feature>
<comment type="caution">
    <text evidence="4">The sequence shown here is derived from an EMBL/GenBank/DDBJ whole genome shotgun (WGS) entry which is preliminary data.</text>
</comment>
<comment type="similarity">
    <text evidence="1">Belongs to the DNase II family.</text>
</comment>
<reference evidence="4 5" key="1">
    <citation type="submission" date="2023-10" db="EMBL/GenBank/DDBJ databases">
        <title>Genomes of two closely related lineages of the louse Polyplax serrata with different host specificities.</title>
        <authorList>
            <person name="Martinu J."/>
            <person name="Tarabai H."/>
            <person name="Stefka J."/>
            <person name="Hypsa V."/>
        </authorList>
    </citation>
    <scope>NUCLEOTIDE SEQUENCE [LARGE SCALE GENOMIC DNA]</scope>
    <source>
        <strain evidence="4">HR10_N</strain>
    </source>
</reference>
<dbReference type="CDD" id="cd09120">
    <property type="entry name" value="PLDc_DNaseII_1"/>
    <property type="match status" value="1"/>
</dbReference>
<evidence type="ECO:0000256" key="2">
    <source>
        <dbReference type="ARBA" id="ARBA00022801"/>
    </source>
</evidence>
<dbReference type="PANTHER" id="PTHR10858">
    <property type="entry name" value="DEOXYRIBONUCLEASE II"/>
    <property type="match status" value="1"/>
</dbReference>
<proteinExistence type="inferred from homology"/>
<protein>
    <submittedName>
        <fullName evidence="4">Uncharacterized protein</fullName>
    </submittedName>
</protein>
<keyword evidence="3" id="KW-0732">Signal</keyword>
<keyword evidence="2" id="KW-0378">Hydrolase</keyword>
<dbReference type="Proteomes" id="UP001372834">
    <property type="component" value="Unassembled WGS sequence"/>
</dbReference>
<organism evidence="4 5">
    <name type="scientific">Polyplax serrata</name>
    <name type="common">Common mouse louse</name>
    <dbReference type="NCBI Taxonomy" id="468196"/>
    <lineage>
        <taxon>Eukaryota</taxon>
        <taxon>Metazoa</taxon>
        <taxon>Ecdysozoa</taxon>
        <taxon>Arthropoda</taxon>
        <taxon>Hexapoda</taxon>
        <taxon>Insecta</taxon>
        <taxon>Pterygota</taxon>
        <taxon>Neoptera</taxon>
        <taxon>Paraneoptera</taxon>
        <taxon>Psocodea</taxon>
        <taxon>Troctomorpha</taxon>
        <taxon>Phthiraptera</taxon>
        <taxon>Anoplura</taxon>
        <taxon>Polyplacidae</taxon>
        <taxon>Polyplax</taxon>
    </lineage>
</organism>
<dbReference type="AlphaFoldDB" id="A0AAN8P402"/>
<name>A0AAN8P402_POLSC</name>
<evidence type="ECO:0000313" key="5">
    <source>
        <dbReference type="Proteomes" id="UP001372834"/>
    </source>
</evidence>
<evidence type="ECO:0000256" key="3">
    <source>
        <dbReference type="SAM" id="SignalP"/>
    </source>
</evidence>
<dbReference type="Pfam" id="PF03265">
    <property type="entry name" value="DNase_II"/>
    <property type="match status" value="1"/>
</dbReference>
<dbReference type="EMBL" id="JAWJWE010000004">
    <property type="protein sequence ID" value="KAK6636608.1"/>
    <property type="molecule type" value="Genomic_DNA"/>
</dbReference>
<dbReference type="GO" id="GO:0006309">
    <property type="term" value="P:apoptotic DNA fragmentation"/>
    <property type="evidence" value="ECO:0007669"/>
    <property type="project" value="TreeGrafter"/>
</dbReference>
<feature type="signal peptide" evidence="3">
    <location>
        <begin position="1"/>
        <end position="19"/>
    </location>
</feature>
<evidence type="ECO:0000313" key="4">
    <source>
        <dbReference type="EMBL" id="KAK6636608.1"/>
    </source>
</evidence>